<evidence type="ECO:0000256" key="1">
    <source>
        <dbReference type="ARBA" id="ARBA00004112"/>
    </source>
</evidence>
<dbReference type="PROSITE" id="PS51419">
    <property type="entry name" value="RAB"/>
    <property type="match status" value="1"/>
</dbReference>
<protein>
    <submittedName>
        <fullName evidence="3">GTP-binding protein ypt1</fullName>
    </submittedName>
</protein>
<dbReference type="CDD" id="cd00154">
    <property type="entry name" value="Rab"/>
    <property type="match status" value="1"/>
</dbReference>
<dbReference type="Gene3D" id="3.40.50.300">
    <property type="entry name" value="P-loop containing nucleotide triphosphate hydrolases"/>
    <property type="match status" value="1"/>
</dbReference>
<evidence type="ECO:0000256" key="2">
    <source>
        <dbReference type="ARBA" id="ARBA00022741"/>
    </source>
</evidence>
<proteinExistence type="predicted"/>
<dbReference type="PROSITE" id="PS51421">
    <property type="entry name" value="RAS"/>
    <property type="match status" value="1"/>
</dbReference>
<dbReference type="InterPro" id="IPR005225">
    <property type="entry name" value="Small_GTP-bd"/>
</dbReference>
<gene>
    <name evidence="3" type="ORF">Edafosvirus2_90</name>
</gene>
<organism evidence="3">
    <name type="scientific">Edafosvirus sp</name>
    <dbReference type="NCBI Taxonomy" id="2487765"/>
    <lineage>
        <taxon>Viruses</taxon>
        <taxon>Varidnaviria</taxon>
        <taxon>Bamfordvirae</taxon>
        <taxon>Nucleocytoviricota</taxon>
        <taxon>Megaviricetes</taxon>
        <taxon>Imitervirales</taxon>
        <taxon>Mimiviridae</taxon>
        <taxon>Klosneuvirinae</taxon>
    </lineage>
</organism>
<dbReference type="GO" id="GO:0003924">
    <property type="term" value="F:GTPase activity"/>
    <property type="evidence" value="ECO:0007669"/>
    <property type="project" value="InterPro"/>
</dbReference>
<dbReference type="SMART" id="SM00175">
    <property type="entry name" value="RAB"/>
    <property type="match status" value="1"/>
</dbReference>
<keyword evidence="2" id="KW-0547">Nucleotide-binding</keyword>
<name>A0A3G4ZV93_9VIRU</name>
<reference evidence="3" key="1">
    <citation type="submission" date="2018-10" db="EMBL/GenBank/DDBJ databases">
        <title>Hidden diversity of soil giant viruses.</title>
        <authorList>
            <person name="Schulz F."/>
            <person name="Alteio L."/>
            <person name="Goudeau D."/>
            <person name="Ryan E.M."/>
            <person name="Malmstrom R.R."/>
            <person name="Blanchard J."/>
            <person name="Woyke T."/>
        </authorList>
    </citation>
    <scope>NUCLEOTIDE SEQUENCE</scope>
    <source>
        <strain evidence="3">EDV1</strain>
    </source>
</reference>
<dbReference type="FunFam" id="3.40.50.300:FF:001447">
    <property type="entry name" value="Ras-related protein Rab-1B"/>
    <property type="match status" value="1"/>
</dbReference>
<dbReference type="GO" id="GO:0020002">
    <property type="term" value="C:host cell plasma membrane"/>
    <property type="evidence" value="ECO:0007669"/>
    <property type="project" value="UniProtKB-SubCell"/>
</dbReference>
<comment type="subcellular location">
    <subcellularLocation>
        <location evidence="1">Host cell membrane</location>
        <topology evidence="1">Lipid-anchor</topology>
        <orientation evidence="1">Cytoplasmic side</orientation>
    </subcellularLocation>
</comment>
<dbReference type="EMBL" id="MK072067">
    <property type="protein sequence ID" value="AYV77911.1"/>
    <property type="molecule type" value="Genomic_DNA"/>
</dbReference>
<dbReference type="PANTHER" id="PTHR47978">
    <property type="match status" value="1"/>
</dbReference>
<dbReference type="Pfam" id="PF00071">
    <property type="entry name" value="Ras"/>
    <property type="match status" value="1"/>
</dbReference>
<dbReference type="SUPFAM" id="SSF52540">
    <property type="entry name" value="P-loop containing nucleoside triphosphate hydrolases"/>
    <property type="match status" value="1"/>
</dbReference>
<dbReference type="SMART" id="SM00173">
    <property type="entry name" value="RAS"/>
    <property type="match status" value="1"/>
</dbReference>
<dbReference type="PRINTS" id="PR00449">
    <property type="entry name" value="RASTRNSFRMNG"/>
</dbReference>
<dbReference type="InterPro" id="IPR001806">
    <property type="entry name" value="Small_GTPase"/>
</dbReference>
<sequence length="196" mass="21982">MSKKKHDYRFKVTIIGSLAAGKTTLTNVIAGKEFSHNYIATIGVEYVSTERTIFGKKICLDLWDVAGSERFHSITKACARGSRGIIIVYDLNDNTSLKNSIDQYDKIYNDHEGAQVILVGTKNDLETKVSETELNEVCDDLKIPSFKTSAKTKENLEAIFQFLVSQMMDNHNKLVPIENTVVLEPEHKKKDSCCSS</sequence>
<evidence type="ECO:0000313" key="3">
    <source>
        <dbReference type="EMBL" id="AYV77911.1"/>
    </source>
</evidence>
<accession>A0A3G4ZV93</accession>
<dbReference type="GO" id="GO:0005525">
    <property type="term" value="F:GTP binding"/>
    <property type="evidence" value="ECO:0007669"/>
    <property type="project" value="InterPro"/>
</dbReference>
<dbReference type="NCBIfam" id="TIGR00231">
    <property type="entry name" value="small_GTP"/>
    <property type="match status" value="1"/>
</dbReference>
<dbReference type="InterPro" id="IPR027417">
    <property type="entry name" value="P-loop_NTPase"/>
</dbReference>
<dbReference type="SMART" id="SM00174">
    <property type="entry name" value="RHO"/>
    <property type="match status" value="1"/>
</dbReference>